<evidence type="ECO:0000313" key="1">
    <source>
        <dbReference type="EMBL" id="MFC5455900.1"/>
    </source>
</evidence>
<proteinExistence type="predicted"/>
<comment type="caution">
    <text evidence="1">The sequence shown here is derived from an EMBL/GenBank/DDBJ whole genome shotgun (WGS) entry which is preliminary data.</text>
</comment>
<dbReference type="InterPro" id="IPR024423">
    <property type="entry name" value="DUF3050"/>
</dbReference>
<reference evidence="2" key="1">
    <citation type="journal article" date="2019" name="Int. J. Syst. Evol. Microbiol.">
        <title>The Global Catalogue of Microorganisms (GCM) 10K type strain sequencing project: providing services to taxonomists for standard genome sequencing and annotation.</title>
        <authorList>
            <consortium name="The Broad Institute Genomics Platform"/>
            <consortium name="The Broad Institute Genome Sequencing Center for Infectious Disease"/>
            <person name="Wu L."/>
            <person name="Ma J."/>
        </authorList>
    </citation>
    <scope>NUCLEOTIDE SEQUENCE [LARGE SCALE GENOMIC DNA]</scope>
    <source>
        <strain evidence="2">CGMCC 4.1469</strain>
    </source>
</reference>
<name>A0ABW0KR06_9BACT</name>
<dbReference type="SUPFAM" id="SSF48613">
    <property type="entry name" value="Heme oxygenase-like"/>
    <property type="match status" value="1"/>
</dbReference>
<keyword evidence="2" id="KW-1185">Reference proteome</keyword>
<accession>A0ABW0KR06</accession>
<dbReference type="EMBL" id="JBHSMQ010000004">
    <property type="protein sequence ID" value="MFC5455900.1"/>
    <property type="molecule type" value="Genomic_DNA"/>
</dbReference>
<protein>
    <submittedName>
        <fullName evidence="1">DUF3050 domain-containing protein</fullName>
    </submittedName>
</protein>
<dbReference type="RefSeq" id="WP_377167470.1">
    <property type="nucleotide sequence ID" value="NZ_JBHSMQ010000004.1"/>
</dbReference>
<dbReference type="Proteomes" id="UP001596052">
    <property type="component" value="Unassembled WGS sequence"/>
</dbReference>
<dbReference type="Gene3D" id="1.20.910.10">
    <property type="entry name" value="Heme oxygenase-like"/>
    <property type="match status" value="1"/>
</dbReference>
<dbReference type="InterPro" id="IPR016084">
    <property type="entry name" value="Haem_Oase-like_multi-hlx"/>
</dbReference>
<gene>
    <name evidence="1" type="ORF">ACFQDI_13630</name>
</gene>
<evidence type="ECO:0000313" key="2">
    <source>
        <dbReference type="Proteomes" id="UP001596052"/>
    </source>
</evidence>
<sequence>MTSFQKTTAAEIETARAALLGHPLYARLSTLGDLAQFMECHVFAVWDFMSLLKALQQRLTCVQVPWVPVGDNQVRRLVNEIVLGEESDRAPDGTPSSHYELYLQAMQEAGADTTAVQGFIQQLQQGAGIFEALAASGVTDCVAEFVRHTFEVIAGGKPHVIAAAFTYGREDLIPAMFHELVARLEAEFPGRLKILRYYLDRHIQLDGDEHGEMGRTMVELLCGGIPQREAEACAAAREALNARLRLWDGIAALIGSR</sequence>
<dbReference type="Pfam" id="PF11251">
    <property type="entry name" value="DUF3050"/>
    <property type="match status" value="1"/>
</dbReference>
<organism evidence="1 2">
    <name type="scientific">Prosthecobacter fluviatilis</name>
    <dbReference type="NCBI Taxonomy" id="445931"/>
    <lineage>
        <taxon>Bacteria</taxon>
        <taxon>Pseudomonadati</taxon>
        <taxon>Verrucomicrobiota</taxon>
        <taxon>Verrucomicrobiia</taxon>
        <taxon>Verrucomicrobiales</taxon>
        <taxon>Verrucomicrobiaceae</taxon>
        <taxon>Prosthecobacter</taxon>
    </lineage>
</organism>